<feature type="compositionally biased region" description="Low complexity" evidence="1">
    <location>
        <begin position="18"/>
        <end position="32"/>
    </location>
</feature>
<feature type="region of interest" description="Disordered" evidence="1">
    <location>
        <begin position="1"/>
        <end position="52"/>
    </location>
</feature>
<sequence>MLGGRAGGGALTKKSKKTTSSPTPIASSPLPSQECRCRHRTAVPPGGADKVRTKDDDELQVWISYRLGSSLLSVRPFALSSGADDEDDADDIPLSP</sequence>
<reference evidence="2" key="1">
    <citation type="submission" date="2014-09" db="EMBL/GenBank/DDBJ databases">
        <authorList>
            <person name="Magalhaes I.L.F."/>
            <person name="Oliveira U."/>
            <person name="Santos F.R."/>
            <person name="Vidigal T.H.D.A."/>
            <person name="Brescovit A.D."/>
            <person name="Santos A.J."/>
        </authorList>
    </citation>
    <scope>NUCLEOTIDE SEQUENCE</scope>
    <source>
        <tissue evidence="2">Shoot tissue taken approximately 20 cm above the soil surface</tissue>
    </source>
</reference>
<evidence type="ECO:0000256" key="1">
    <source>
        <dbReference type="SAM" id="MobiDB-lite"/>
    </source>
</evidence>
<evidence type="ECO:0000313" key="2">
    <source>
        <dbReference type="EMBL" id="JAD63128.1"/>
    </source>
</evidence>
<name>A0A0A9BLX6_ARUDO</name>
<protein>
    <submittedName>
        <fullName evidence="2">Uncharacterized protein</fullName>
    </submittedName>
</protein>
<dbReference type="EMBL" id="GBRH01234767">
    <property type="protein sequence ID" value="JAD63128.1"/>
    <property type="molecule type" value="Transcribed_RNA"/>
</dbReference>
<proteinExistence type="predicted"/>
<dbReference type="AlphaFoldDB" id="A0A0A9BLX6"/>
<accession>A0A0A9BLX6</accession>
<feature type="compositionally biased region" description="Gly residues" evidence="1">
    <location>
        <begin position="1"/>
        <end position="10"/>
    </location>
</feature>
<reference evidence="2" key="2">
    <citation type="journal article" date="2015" name="Data Brief">
        <title>Shoot transcriptome of the giant reed, Arundo donax.</title>
        <authorList>
            <person name="Barrero R.A."/>
            <person name="Guerrero F.D."/>
            <person name="Moolhuijzen P."/>
            <person name="Goolsby J.A."/>
            <person name="Tidwell J."/>
            <person name="Bellgard S.E."/>
            <person name="Bellgard M.I."/>
        </authorList>
    </citation>
    <scope>NUCLEOTIDE SEQUENCE</scope>
    <source>
        <tissue evidence="2">Shoot tissue taken approximately 20 cm above the soil surface</tissue>
    </source>
</reference>
<organism evidence="2">
    <name type="scientific">Arundo donax</name>
    <name type="common">Giant reed</name>
    <name type="synonym">Donax arundinaceus</name>
    <dbReference type="NCBI Taxonomy" id="35708"/>
    <lineage>
        <taxon>Eukaryota</taxon>
        <taxon>Viridiplantae</taxon>
        <taxon>Streptophyta</taxon>
        <taxon>Embryophyta</taxon>
        <taxon>Tracheophyta</taxon>
        <taxon>Spermatophyta</taxon>
        <taxon>Magnoliopsida</taxon>
        <taxon>Liliopsida</taxon>
        <taxon>Poales</taxon>
        <taxon>Poaceae</taxon>
        <taxon>PACMAD clade</taxon>
        <taxon>Arundinoideae</taxon>
        <taxon>Arundineae</taxon>
        <taxon>Arundo</taxon>
    </lineage>
</organism>